<dbReference type="InterPro" id="IPR000719">
    <property type="entry name" value="Prot_kinase_dom"/>
</dbReference>
<dbReference type="SMART" id="SM00369">
    <property type="entry name" value="LRR_TYP"/>
    <property type="match status" value="7"/>
</dbReference>
<evidence type="ECO:0000256" key="8">
    <source>
        <dbReference type="ARBA" id="ARBA00023136"/>
    </source>
</evidence>
<dbReference type="GO" id="GO:0006952">
    <property type="term" value="P:defense response"/>
    <property type="evidence" value="ECO:0007669"/>
    <property type="project" value="UniProtKB-ARBA"/>
</dbReference>
<dbReference type="Gene3D" id="1.10.510.10">
    <property type="entry name" value="Transferase(Phosphotransferase) domain 1"/>
    <property type="match status" value="1"/>
</dbReference>
<evidence type="ECO:0000256" key="5">
    <source>
        <dbReference type="ARBA" id="ARBA00022729"/>
    </source>
</evidence>
<dbReference type="GO" id="GO:0009791">
    <property type="term" value="P:post-embryonic development"/>
    <property type="evidence" value="ECO:0007669"/>
    <property type="project" value="UniProtKB-ARBA"/>
</dbReference>
<dbReference type="InterPro" id="IPR003591">
    <property type="entry name" value="Leu-rich_rpt_typical-subtyp"/>
</dbReference>
<sequence length="766" mass="83590">MVMKRNLGLLLLQHLVLMVAVQASGDYYQRIHHHSLENDRAALLAFKRTTSYDPNSTLANWNETTSVCSFSGVFCNQKQQVVTKLILLGTELVGLLSPYISNLTGLQVLILTDNHLSGIIPSEYSSLYHLRLLRLDGNRLHGPIPDTFSSFSNLLLISLAGNNLAGTIPVSLFSNCTSLHNIDFSENSLTGPIPLFGNCSNLWNLNMYNNQFTGGIPLSLTNASFMYNLDLEYNLLSGDLPTQMIAKLPKLKNLHLSYNNMVSHDHNTNLYPFFTALANCTALEELELAGMGLGGILPSSIGQLSVKLKYMLLGENQIAGSIPLVLGNLSSLTMLNMSTNLLNGTLSAEISQLQSLEQLILSNNLLTGEIPAALGLFPKLGLLDLSRNKFFGPIPEGLGNLIQIRYMFLNNNLLSGEIPQALGRCTDLDKLDLSYNMLTGRIPPDVIGMREIQMYLNFSHNQLQGSLPVELSNLQNVQEIDLSSNNLSGRIFIHISNCIALRTLNLSNNSLVGQLPESLGDLKNLEVFDVSKNRLSGIIPTSLSKIHSFIFLNLSANDFSGTIPSGGIFQSTTNLSFLGNRRLCGDGLPASPFSAKLVMAVGGGNAEVTENTGNSTANMLSGTIGYIAPEYGFGSNTSTQGDVYSFGILVLEMVTRKRPTDVMFVGGLSLRKWVKSYHPQKLENVIYSSLVRALRDEPPEVKSMWEIVIRKLVELGILCTQYSPSTRPTMLDAADDLDRLKRYLTGDTTATFASSVGISSSTAGDD</sequence>
<name>A0AAD8M9E9_9APIA</name>
<dbReference type="PROSITE" id="PS50011">
    <property type="entry name" value="PROTEIN_KINASE_DOM"/>
    <property type="match status" value="1"/>
</dbReference>
<accession>A0AAD8M9E9</accession>
<dbReference type="FunFam" id="3.80.10.10:FF:000275">
    <property type="entry name" value="Leucine-rich repeat receptor-like protein kinase"/>
    <property type="match status" value="1"/>
</dbReference>
<keyword evidence="9" id="KW-0325">Glycoprotein</keyword>
<dbReference type="InterPro" id="IPR001245">
    <property type="entry name" value="Ser-Thr/Tyr_kinase_cat_dom"/>
</dbReference>
<dbReference type="GO" id="GO:0016020">
    <property type="term" value="C:membrane"/>
    <property type="evidence" value="ECO:0007669"/>
    <property type="project" value="UniProtKB-SubCell"/>
</dbReference>
<reference evidence="12" key="2">
    <citation type="submission" date="2023-05" db="EMBL/GenBank/DDBJ databases">
        <authorList>
            <person name="Schelkunov M.I."/>
        </authorList>
    </citation>
    <scope>NUCLEOTIDE SEQUENCE</scope>
    <source>
        <strain evidence="12">Hsosn_3</strain>
        <tissue evidence="12">Leaf</tissue>
    </source>
</reference>
<dbReference type="PANTHER" id="PTHR48057:SF7">
    <property type="entry name" value="LEUCINE-RICH REPEAT SERINE_THREONINE-PROTEIN KINASE 1"/>
    <property type="match status" value="1"/>
</dbReference>
<dbReference type="GO" id="GO:0051707">
    <property type="term" value="P:response to other organism"/>
    <property type="evidence" value="ECO:0007669"/>
    <property type="project" value="UniProtKB-ARBA"/>
</dbReference>
<dbReference type="InterPro" id="IPR013210">
    <property type="entry name" value="LRR_N_plant-typ"/>
</dbReference>
<comment type="caution">
    <text evidence="12">The sequence shown here is derived from an EMBL/GenBank/DDBJ whole genome shotgun (WGS) entry which is preliminary data.</text>
</comment>
<keyword evidence="6" id="KW-0677">Repeat</keyword>
<evidence type="ECO:0000256" key="7">
    <source>
        <dbReference type="ARBA" id="ARBA00022989"/>
    </source>
</evidence>
<dbReference type="InterPro" id="IPR052595">
    <property type="entry name" value="LRRC69/RLP"/>
</dbReference>
<dbReference type="SUPFAM" id="SSF56112">
    <property type="entry name" value="Protein kinase-like (PK-like)"/>
    <property type="match status" value="1"/>
</dbReference>
<feature type="signal peptide" evidence="10">
    <location>
        <begin position="1"/>
        <end position="23"/>
    </location>
</feature>
<dbReference type="InterPro" id="IPR011009">
    <property type="entry name" value="Kinase-like_dom_sf"/>
</dbReference>
<dbReference type="SUPFAM" id="SSF52058">
    <property type="entry name" value="L domain-like"/>
    <property type="match status" value="2"/>
</dbReference>
<dbReference type="Pfam" id="PF07714">
    <property type="entry name" value="PK_Tyr_Ser-Thr"/>
    <property type="match status" value="1"/>
</dbReference>
<evidence type="ECO:0000313" key="13">
    <source>
        <dbReference type="Proteomes" id="UP001237642"/>
    </source>
</evidence>
<dbReference type="GO" id="GO:0005524">
    <property type="term" value="F:ATP binding"/>
    <property type="evidence" value="ECO:0007669"/>
    <property type="project" value="InterPro"/>
</dbReference>
<organism evidence="12 13">
    <name type="scientific">Heracleum sosnowskyi</name>
    <dbReference type="NCBI Taxonomy" id="360622"/>
    <lineage>
        <taxon>Eukaryota</taxon>
        <taxon>Viridiplantae</taxon>
        <taxon>Streptophyta</taxon>
        <taxon>Embryophyta</taxon>
        <taxon>Tracheophyta</taxon>
        <taxon>Spermatophyta</taxon>
        <taxon>Magnoliopsida</taxon>
        <taxon>eudicotyledons</taxon>
        <taxon>Gunneridae</taxon>
        <taxon>Pentapetalae</taxon>
        <taxon>asterids</taxon>
        <taxon>campanulids</taxon>
        <taxon>Apiales</taxon>
        <taxon>Apiaceae</taxon>
        <taxon>Apioideae</taxon>
        <taxon>apioid superclade</taxon>
        <taxon>Tordylieae</taxon>
        <taxon>Tordyliinae</taxon>
        <taxon>Heracleum</taxon>
    </lineage>
</organism>
<dbReference type="Pfam" id="PF00560">
    <property type="entry name" value="LRR_1"/>
    <property type="match status" value="8"/>
</dbReference>
<evidence type="ECO:0000256" key="2">
    <source>
        <dbReference type="ARBA" id="ARBA00009592"/>
    </source>
</evidence>
<protein>
    <submittedName>
        <fullName evidence="12">Leucine-rich repeat receptor-like serine/threonine-protein kinase</fullName>
    </submittedName>
</protein>
<comment type="subcellular location">
    <subcellularLocation>
        <location evidence="1">Membrane</location>
        <topology evidence="1">Single-pass type I membrane protein</topology>
    </subcellularLocation>
</comment>
<reference evidence="12" key="1">
    <citation type="submission" date="2023-02" db="EMBL/GenBank/DDBJ databases">
        <title>Genome of toxic invasive species Heracleum sosnowskyi carries increased number of genes despite the absence of recent whole-genome duplications.</title>
        <authorList>
            <person name="Schelkunov M."/>
            <person name="Shtratnikova V."/>
            <person name="Makarenko M."/>
            <person name="Klepikova A."/>
            <person name="Omelchenko D."/>
            <person name="Novikova G."/>
            <person name="Obukhova E."/>
            <person name="Bogdanov V."/>
            <person name="Penin A."/>
            <person name="Logacheva M."/>
        </authorList>
    </citation>
    <scope>NUCLEOTIDE SEQUENCE</scope>
    <source>
        <strain evidence="12">Hsosn_3</strain>
        <tissue evidence="12">Leaf</tissue>
    </source>
</reference>
<dbReference type="Pfam" id="PF08263">
    <property type="entry name" value="LRRNT_2"/>
    <property type="match status" value="1"/>
</dbReference>
<dbReference type="InterPro" id="IPR032675">
    <property type="entry name" value="LRR_dom_sf"/>
</dbReference>
<keyword evidence="7" id="KW-1133">Transmembrane helix</keyword>
<keyword evidence="12" id="KW-0808">Transferase</keyword>
<evidence type="ECO:0000256" key="4">
    <source>
        <dbReference type="ARBA" id="ARBA00022692"/>
    </source>
</evidence>
<feature type="domain" description="Protein kinase" evidence="11">
    <location>
        <begin position="283"/>
        <end position="744"/>
    </location>
</feature>
<gene>
    <name evidence="12" type="ORF">POM88_039524</name>
</gene>
<dbReference type="Proteomes" id="UP001237642">
    <property type="component" value="Unassembled WGS sequence"/>
</dbReference>
<keyword evidence="8" id="KW-0472">Membrane</keyword>
<keyword evidence="5 10" id="KW-0732">Signal</keyword>
<keyword evidence="12" id="KW-0418">Kinase</keyword>
<dbReference type="Gene3D" id="3.80.10.10">
    <property type="entry name" value="Ribonuclease Inhibitor"/>
    <property type="match status" value="2"/>
</dbReference>
<dbReference type="GO" id="GO:0004672">
    <property type="term" value="F:protein kinase activity"/>
    <property type="evidence" value="ECO:0007669"/>
    <property type="project" value="InterPro"/>
</dbReference>
<dbReference type="AlphaFoldDB" id="A0AAD8M9E9"/>
<evidence type="ECO:0000256" key="3">
    <source>
        <dbReference type="ARBA" id="ARBA00022614"/>
    </source>
</evidence>
<evidence type="ECO:0000256" key="10">
    <source>
        <dbReference type="SAM" id="SignalP"/>
    </source>
</evidence>
<keyword evidence="3" id="KW-0433">Leucine-rich repeat</keyword>
<evidence type="ECO:0000256" key="9">
    <source>
        <dbReference type="ARBA" id="ARBA00023180"/>
    </source>
</evidence>
<dbReference type="InterPro" id="IPR001611">
    <property type="entry name" value="Leu-rich_rpt"/>
</dbReference>
<evidence type="ECO:0000313" key="12">
    <source>
        <dbReference type="EMBL" id="KAK1363963.1"/>
    </source>
</evidence>
<dbReference type="PANTHER" id="PTHR48057">
    <property type="entry name" value="LEUCINE-RICH REPEAT SERINE/THREONINE-PROTEIN KINASE 1"/>
    <property type="match status" value="1"/>
</dbReference>
<feature type="chain" id="PRO_5042026154" evidence="10">
    <location>
        <begin position="24"/>
        <end position="766"/>
    </location>
</feature>
<keyword evidence="13" id="KW-1185">Reference proteome</keyword>
<dbReference type="Pfam" id="PF13855">
    <property type="entry name" value="LRR_8"/>
    <property type="match status" value="1"/>
</dbReference>
<evidence type="ECO:0000256" key="6">
    <source>
        <dbReference type="ARBA" id="ARBA00022737"/>
    </source>
</evidence>
<dbReference type="EMBL" id="JAUIZM010000009">
    <property type="protein sequence ID" value="KAK1363963.1"/>
    <property type="molecule type" value="Genomic_DNA"/>
</dbReference>
<dbReference type="FunFam" id="3.80.10.10:FF:000233">
    <property type="entry name" value="Leucine-rich repeat receptor-like protein kinase TDR"/>
    <property type="match status" value="1"/>
</dbReference>
<keyword evidence="4" id="KW-0812">Transmembrane</keyword>
<proteinExistence type="inferred from homology"/>
<keyword evidence="12" id="KW-0675">Receptor</keyword>
<evidence type="ECO:0000256" key="1">
    <source>
        <dbReference type="ARBA" id="ARBA00004479"/>
    </source>
</evidence>
<comment type="similarity">
    <text evidence="2">Belongs to the RLP family.</text>
</comment>
<evidence type="ECO:0000259" key="11">
    <source>
        <dbReference type="PROSITE" id="PS50011"/>
    </source>
</evidence>